<dbReference type="InterPro" id="IPR036291">
    <property type="entry name" value="NAD(P)-bd_dom_sf"/>
</dbReference>
<gene>
    <name evidence="4" type="ORF">GGE66_006017</name>
</gene>
<comment type="caution">
    <text evidence="4">The sequence shown here is derived from an EMBL/GenBank/DDBJ whole genome shotgun (WGS) entry which is preliminary data.</text>
</comment>
<accession>A0A7X0A0I0</accession>
<dbReference type="InterPro" id="IPR013154">
    <property type="entry name" value="ADH-like_N"/>
</dbReference>
<dbReference type="PROSITE" id="PS01162">
    <property type="entry name" value="QOR_ZETA_CRYSTAL"/>
    <property type="match status" value="1"/>
</dbReference>
<keyword evidence="2" id="KW-0560">Oxidoreductase</keyword>
<dbReference type="GO" id="GO:0008270">
    <property type="term" value="F:zinc ion binding"/>
    <property type="evidence" value="ECO:0007669"/>
    <property type="project" value="InterPro"/>
</dbReference>
<sequence length="375" mass="39950">MNIETSKSKQSSQRLPERMKGVLLTGHGGFEKLEYREDIPLPRPKDGEVLIRVAAAGVNNTDINTRIGWYSKAVTTGTESGGATGFQSVQDADASWSGVPLAFPRIQGADCCGRIAAVGEGVDPGRIGERVLVRNMLRSYTDYRPFECWTFGSECDGGFAQYAVAPARETYRIDCDWSDVELASLPCAYSTAEGMLHRAAVGAGEHVLIAGASGGVGSAAVQLAKRRGAIVTAISSPDKAPQLLAIGADRILSRGESIVAGIGHESVDVVLDVAAGPSFGELLDALKKGGRYAVAGAIAGPIVELDVRTLYLKDLTFLGCTFQEDVVFENLVSYVERGEIRPLVGKSYPLSDIVEAQRDFLSKRIAGKLVLVILE</sequence>
<dbReference type="SUPFAM" id="SSF50129">
    <property type="entry name" value="GroES-like"/>
    <property type="match status" value="1"/>
</dbReference>
<dbReference type="Gene3D" id="3.90.180.10">
    <property type="entry name" value="Medium-chain alcohol dehydrogenases, catalytic domain"/>
    <property type="match status" value="1"/>
</dbReference>
<feature type="domain" description="Enoyl reductase (ER)" evidence="3">
    <location>
        <begin position="28"/>
        <end position="371"/>
    </location>
</feature>
<dbReference type="PANTHER" id="PTHR48106:SF18">
    <property type="entry name" value="QUINONE OXIDOREDUCTASE PIG3"/>
    <property type="match status" value="1"/>
</dbReference>
<dbReference type="AlphaFoldDB" id="A0A7X0A0I0"/>
<protein>
    <submittedName>
        <fullName evidence="4">NADPH:quinone reductase-like Zn-dependent oxidoreductase</fullName>
    </submittedName>
</protein>
<keyword evidence="1" id="KW-0521">NADP</keyword>
<dbReference type="Gene3D" id="3.40.50.720">
    <property type="entry name" value="NAD(P)-binding Rossmann-like Domain"/>
    <property type="match status" value="1"/>
</dbReference>
<dbReference type="PANTHER" id="PTHR48106">
    <property type="entry name" value="QUINONE OXIDOREDUCTASE PIG3-RELATED"/>
    <property type="match status" value="1"/>
</dbReference>
<name>A0A7X0A0I0_RHILE</name>
<evidence type="ECO:0000313" key="4">
    <source>
        <dbReference type="EMBL" id="MBB6224994.1"/>
    </source>
</evidence>
<organism evidence="4 5">
    <name type="scientific">Rhizobium leguminosarum</name>
    <dbReference type="NCBI Taxonomy" id="384"/>
    <lineage>
        <taxon>Bacteria</taxon>
        <taxon>Pseudomonadati</taxon>
        <taxon>Pseudomonadota</taxon>
        <taxon>Alphaproteobacteria</taxon>
        <taxon>Hyphomicrobiales</taxon>
        <taxon>Rhizobiaceae</taxon>
        <taxon>Rhizobium/Agrobacterium group</taxon>
        <taxon>Rhizobium</taxon>
    </lineage>
</organism>
<evidence type="ECO:0000313" key="5">
    <source>
        <dbReference type="Proteomes" id="UP000517187"/>
    </source>
</evidence>
<dbReference type="SUPFAM" id="SSF51735">
    <property type="entry name" value="NAD(P)-binding Rossmann-fold domains"/>
    <property type="match status" value="1"/>
</dbReference>
<dbReference type="SMART" id="SM00829">
    <property type="entry name" value="PKS_ER"/>
    <property type="match status" value="1"/>
</dbReference>
<dbReference type="RefSeq" id="WP_184697580.1">
    <property type="nucleotide sequence ID" value="NZ_JACIIJ010000019.1"/>
</dbReference>
<dbReference type="InterPro" id="IPR020843">
    <property type="entry name" value="ER"/>
</dbReference>
<evidence type="ECO:0000256" key="2">
    <source>
        <dbReference type="ARBA" id="ARBA00023002"/>
    </source>
</evidence>
<dbReference type="InterPro" id="IPR002364">
    <property type="entry name" value="Quin_OxRdtase/zeta-crystal_CS"/>
</dbReference>
<dbReference type="InterPro" id="IPR011032">
    <property type="entry name" value="GroES-like_sf"/>
</dbReference>
<dbReference type="Pfam" id="PF00107">
    <property type="entry name" value="ADH_zinc_N"/>
    <property type="match status" value="1"/>
</dbReference>
<evidence type="ECO:0000259" key="3">
    <source>
        <dbReference type="SMART" id="SM00829"/>
    </source>
</evidence>
<dbReference type="InterPro" id="IPR013149">
    <property type="entry name" value="ADH-like_C"/>
</dbReference>
<dbReference type="Proteomes" id="UP000517187">
    <property type="component" value="Unassembled WGS sequence"/>
</dbReference>
<dbReference type="GO" id="GO:0016651">
    <property type="term" value="F:oxidoreductase activity, acting on NAD(P)H"/>
    <property type="evidence" value="ECO:0007669"/>
    <property type="project" value="TreeGrafter"/>
</dbReference>
<evidence type="ECO:0000256" key="1">
    <source>
        <dbReference type="ARBA" id="ARBA00022857"/>
    </source>
</evidence>
<dbReference type="GO" id="GO:0070402">
    <property type="term" value="F:NADPH binding"/>
    <property type="evidence" value="ECO:0007669"/>
    <property type="project" value="TreeGrafter"/>
</dbReference>
<dbReference type="CDD" id="cd08274">
    <property type="entry name" value="MDR9"/>
    <property type="match status" value="1"/>
</dbReference>
<dbReference type="Pfam" id="PF08240">
    <property type="entry name" value="ADH_N"/>
    <property type="match status" value="1"/>
</dbReference>
<reference evidence="4 5" key="1">
    <citation type="submission" date="2020-08" db="EMBL/GenBank/DDBJ databases">
        <title>Genomic Encyclopedia of Type Strains, Phase IV (KMG-V): Genome sequencing to study the core and pangenomes of soil and plant-associated prokaryotes.</title>
        <authorList>
            <person name="Whitman W."/>
        </authorList>
    </citation>
    <scope>NUCLEOTIDE SEQUENCE [LARGE SCALE GENOMIC DNA]</scope>
    <source>
        <strain evidence="4 5">SEMIA 4011</strain>
    </source>
</reference>
<proteinExistence type="predicted"/>
<dbReference type="EMBL" id="JACIIJ010000019">
    <property type="protein sequence ID" value="MBB6224994.1"/>
    <property type="molecule type" value="Genomic_DNA"/>
</dbReference>